<dbReference type="PRINTS" id="PR00411">
    <property type="entry name" value="PNDRDTASEI"/>
</dbReference>
<dbReference type="Proteomes" id="UP001150941">
    <property type="component" value="Unassembled WGS sequence"/>
</dbReference>
<name>A0A9W9PKV1_9EURO</name>
<feature type="domain" description="FAD/NAD(P)-binding" evidence="1">
    <location>
        <begin position="8"/>
        <end position="307"/>
    </location>
</feature>
<dbReference type="SUPFAM" id="SSF51905">
    <property type="entry name" value="FAD/NAD(P)-binding domain"/>
    <property type="match status" value="1"/>
</dbReference>
<dbReference type="FunFam" id="3.50.50.100:FF:000015">
    <property type="entry name" value="Amid-like NADH oxidoreductase, putative"/>
    <property type="match status" value="1"/>
</dbReference>
<comment type="caution">
    <text evidence="2">The sequence shown here is derived from an EMBL/GenBank/DDBJ whole genome shotgun (WGS) entry which is preliminary data.</text>
</comment>
<evidence type="ECO:0000259" key="1">
    <source>
        <dbReference type="Pfam" id="PF07992"/>
    </source>
</evidence>
<evidence type="ECO:0000313" key="3">
    <source>
        <dbReference type="Proteomes" id="UP001150941"/>
    </source>
</evidence>
<protein>
    <recommendedName>
        <fullName evidence="1">FAD/NAD(P)-binding domain-containing protein</fullName>
    </recommendedName>
</protein>
<gene>
    <name evidence="2" type="ORF">N7468_000045</name>
</gene>
<dbReference type="PANTHER" id="PTHR43735:SF11">
    <property type="entry name" value="HYPOTHETICAL OXIDOREDUCTASE (EUROFUNG)"/>
    <property type="match status" value="1"/>
</dbReference>
<dbReference type="GO" id="GO:0005737">
    <property type="term" value="C:cytoplasm"/>
    <property type="evidence" value="ECO:0007669"/>
    <property type="project" value="TreeGrafter"/>
</dbReference>
<dbReference type="InterPro" id="IPR023753">
    <property type="entry name" value="FAD/NAD-binding_dom"/>
</dbReference>
<dbReference type="Pfam" id="PF07992">
    <property type="entry name" value="Pyr_redox_2"/>
    <property type="match status" value="1"/>
</dbReference>
<proteinExistence type="predicted"/>
<reference evidence="2" key="1">
    <citation type="submission" date="2022-11" db="EMBL/GenBank/DDBJ databases">
        <authorList>
            <person name="Petersen C."/>
        </authorList>
    </citation>
    <scope>NUCLEOTIDE SEQUENCE</scope>
    <source>
        <strain evidence="2">IBT 19713</strain>
    </source>
</reference>
<dbReference type="AlphaFoldDB" id="A0A9W9PKV1"/>
<dbReference type="RefSeq" id="XP_058335373.1">
    <property type="nucleotide sequence ID" value="XM_058469342.1"/>
</dbReference>
<dbReference type="GO" id="GO:0004174">
    <property type="term" value="F:electron-transferring-flavoprotein dehydrogenase activity"/>
    <property type="evidence" value="ECO:0007669"/>
    <property type="project" value="TreeGrafter"/>
</dbReference>
<keyword evidence="3" id="KW-1185">Reference proteome</keyword>
<dbReference type="EMBL" id="JAPQKS010000001">
    <property type="protein sequence ID" value="KAJ5248594.1"/>
    <property type="molecule type" value="Genomic_DNA"/>
</dbReference>
<dbReference type="GeneID" id="83196645"/>
<accession>A0A9W9PKV1</accession>
<sequence length="400" mass="44446">MAGNSLRNIIVIGGSFIGTNTARELARVLPSTHRVLLTEAHSHFHHLFTFPRFAVIPSYEHKAFIPYTSIFSDVPNPTTHAVVQARVTSVQRQHIELDRDWQGSKQIPYDFVVLATGTRLSKPAAMEKDDKLSSVTYLQQHQEQIQRASKILLVGGGAVGIQMATDLKEFYPEKHITLVQSRARVMPNFHPRLHELIKGRFEELGIKLITDTRVQIPPGGFPQDGSAFDVKLTNGTTESTEFVILATGQTPNNQLVAHLASSPNAPSVINPDNGYLRVRPTLQLLDEQYSNIFAVGDIADTGNQKAARPASSHASVVANNIRALIENREPEETFVKAPAGIHLTLGKSYNIKFRNPNPEAGQPEPWISESHNGREDMNVEAMWQRLGVNVDAEDPRQYHL</sequence>
<organism evidence="2 3">
    <name type="scientific">Penicillium chermesinum</name>
    <dbReference type="NCBI Taxonomy" id="63820"/>
    <lineage>
        <taxon>Eukaryota</taxon>
        <taxon>Fungi</taxon>
        <taxon>Dikarya</taxon>
        <taxon>Ascomycota</taxon>
        <taxon>Pezizomycotina</taxon>
        <taxon>Eurotiomycetes</taxon>
        <taxon>Eurotiomycetidae</taxon>
        <taxon>Eurotiales</taxon>
        <taxon>Aspergillaceae</taxon>
        <taxon>Penicillium</taxon>
    </lineage>
</organism>
<dbReference type="PANTHER" id="PTHR43735">
    <property type="entry name" value="APOPTOSIS-INDUCING FACTOR 1"/>
    <property type="match status" value="1"/>
</dbReference>
<dbReference type="PRINTS" id="PR00368">
    <property type="entry name" value="FADPNR"/>
</dbReference>
<reference evidence="2" key="2">
    <citation type="journal article" date="2023" name="IMA Fungus">
        <title>Comparative genomic study of the Penicillium genus elucidates a diverse pangenome and 15 lateral gene transfer events.</title>
        <authorList>
            <person name="Petersen C."/>
            <person name="Sorensen T."/>
            <person name="Nielsen M.R."/>
            <person name="Sondergaard T.E."/>
            <person name="Sorensen J.L."/>
            <person name="Fitzpatrick D.A."/>
            <person name="Frisvad J.C."/>
            <person name="Nielsen K.L."/>
        </authorList>
    </citation>
    <scope>NUCLEOTIDE SEQUENCE</scope>
    <source>
        <strain evidence="2">IBT 19713</strain>
    </source>
</reference>
<dbReference type="Gene3D" id="3.50.50.100">
    <property type="match status" value="1"/>
</dbReference>
<dbReference type="InterPro" id="IPR036188">
    <property type="entry name" value="FAD/NAD-bd_sf"/>
</dbReference>
<dbReference type="OrthoDB" id="202203at2759"/>
<dbReference type="GO" id="GO:0050660">
    <property type="term" value="F:flavin adenine dinucleotide binding"/>
    <property type="evidence" value="ECO:0007669"/>
    <property type="project" value="TreeGrafter"/>
</dbReference>
<evidence type="ECO:0000313" key="2">
    <source>
        <dbReference type="EMBL" id="KAJ5248594.1"/>
    </source>
</evidence>